<dbReference type="KEGG" id="maqe:RJ40_12550"/>
<evidence type="ECO:0000313" key="5">
    <source>
        <dbReference type="Proteomes" id="UP001042704"/>
    </source>
</evidence>
<dbReference type="PROSITE" id="PS50943">
    <property type="entry name" value="HTH_CROC1"/>
    <property type="match status" value="1"/>
</dbReference>
<dbReference type="CDD" id="cd00093">
    <property type="entry name" value="HTH_XRE"/>
    <property type="match status" value="1"/>
</dbReference>
<dbReference type="AlphaFoldDB" id="A0A8A3S9L8"/>
<dbReference type="NCBIfam" id="TIGR00270">
    <property type="entry name" value="multiprotein bridging factor aMBF1"/>
    <property type="match status" value="1"/>
</dbReference>
<dbReference type="SMART" id="SM00530">
    <property type="entry name" value="HTH_XRE"/>
    <property type="match status" value="1"/>
</dbReference>
<accession>A0A8A3S9L8</accession>
<evidence type="ECO:0000256" key="1">
    <source>
        <dbReference type="ARBA" id="ARBA00023125"/>
    </source>
</evidence>
<protein>
    <submittedName>
        <fullName evidence="4">TIGR00270 family protein</fullName>
    </submittedName>
</protein>
<dbReference type="EMBL" id="CP036172">
    <property type="protein sequence ID" value="QSZ68264.1"/>
    <property type="molecule type" value="Genomic_DNA"/>
</dbReference>
<sequence length="164" mass="18309">MQCELCGAPIRGAPKKVQIEGAVLQVCEKCARLGVEVAPPRPVATGRRAQARTQPRAAARPPQRGRDVFDMMVGEIVEDFGDRIKKARLDKNWTQKDLANEIKEREILIKKIEKGDLIPEDSVRVKIEKALGIKLLDVSDDDMERRGTGKITTTVGDIIKIKRE</sequence>
<feature type="region of interest" description="Disordered" evidence="2">
    <location>
        <begin position="41"/>
        <end position="65"/>
    </location>
</feature>
<dbReference type="InterPro" id="IPR010982">
    <property type="entry name" value="Lambda_DNA-bd_dom_sf"/>
</dbReference>
<dbReference type="PANTHER" id="PTHR10245:SF15">
    <property type="entry name" value="ENDOTHELIAL DIFFERENTIATION-RELATED FACTOR 1"/>
    <property type="match status" value="1"/>
</dbReference>
<feature type="compositionally biased region" description="Low complexity" evidence="2">
    <location>
        <begin position="44"/>
        <end position="62"/>
    </location>
</feature>
<dbReference type="InterPro" id="IPR001387">
    <property type="entry name" value="Cro/C1-type_HTH"/>
</dbReference>
<keyword evidence="5" id="KW-1185">Reference proteome</keyword>
<organism evidence="4 5">
    <name type="scientific">Methanofollis aquaemaris</name>
    <dbReference type="NCBI Taxonomy" id="126734"/>
    <lineage>
        <taxon>Archaea</taxon>
        <taxon>Methanobacteriati</taxon>
        <taxon>Methanobacteriota</taxon>
        <taxon>Stenosarchaea group</taxon>
        <taxon>Methanomicrobia</taxon>
        <taxon>Methanomicrobiales</taxon>
        <taxon>Methanomicrobiaceae</taxon>
        <taxon>Methanofollis</taxon>
    </lineage>
</organism>
<dbReference type="GO" id="GO:0003677">
    <property type="term" value="F:DNA binding"/>
    <property type="evidence" value="ECO:0007669"/>
    <property type="project" value="UniProtKB-KW"/>
</dbReference>
<dbReference type="Pfam" id="PF26602">
    <property type="entry name" value="HVO_2718_N"/>
    <property type="match status" value="1"/>
</dbReference>
<dbReference type="RefSeq" id="WP_265581220.1">
    <property type="nucleotide sequence ID" value="NZ_CP036172.1"/>
</dbReference>
<dbReference type="PANTHER" id="PTHR10245">
    <property type="entry name" value="ENDOTHELIAL DIFFERENTIATION-RELATED FACTOR 1 MULTIPROTEIN BRIDGING FACTOR 1"/>
    <property type="match status" value="1"/>
</dbReference>
<dbReference type="Pfam" id="PF01381">
    <property type="entry name" value="HTH_3"/>
    <property type="match status" value="1"/>
</dbReference>
<evidence type="ECO:0000259" key="3">
    <source>
        <dbReference type="PROSITE" id="PS50943"/>
    </source>
</evidence>
<proteinExistence type="predicted"/>
<dbReference type="Gene3D" id="1.10.260.40">
    <property type="entry name" value="lambda repressor-like DNA-binding domains"/>
    <property type="match status" value="1"/>
</dbReference>
<dbReference type="InterPro" id="IPR058562">
    <property type="entry name" value="MJ0586_N"/>
</dbReference>
<feature type="domain" description="HTH cro/C1-type" evidence="3">
    <location>
        <begin position="84"/>
        <end position="138"/>
    </location>
</feature>
<reference evidence="4" key="1">
    <citation type="journal article" date="2001" name="Int. J. Syst. Evol. Microbiol.">
        <title>Methanofollis aquaemaris sp. nov., a methanogen isolated from an aquaculture fish pond.</title>
        <authorList>
            <person name="Lai M.C."/>
            <person name="Chen S.C."/>
        </authorList>
    </citation>
    <scope>NUCLEOTIDE SEQUENCE</scope>
    <source>
        <strain evidence="4">N2F9704</strain>
    </source>
</reference>
<dbReference type="InterPro" id="IPR004451">
    <property type="entry name" value="MJ0586"/>
</dbReference>
<evidence type="ECO:0000256" key="2">
    <source>
        <dbReference type="SAM" id="MobiDB-lite"/>
    </source>
</evidence>
<dbReference type="GeneID" id="76425215"/>
<keyword evidence="1" id="KW-0238">DNA-binding</keyword>
<dbReference type="SUPFAM" id="SSF47413">
    <property type="entry name" value="lambda repressor-like DNA-binding domains"/>
    <property type="match status" value="1"/>
</dbReference>
<dbReference type="Proteomes" id="UP001042704">
    <property type="component" value="Chromosome"/>
</dbReference>
<gene>
    <name evidence="4" type="ORF">RJ40_12550</name>
</gene>
<name>A0A8A3S9L8_9EURY</name>
<evidence type="ECO:0000313" key="4">
    <source>
        <dbReference type="EMBL" id="QSZ68264.1"/>
    </source>
</evidence>
<reference evidence="4" key="2">
    <citation type="submission" date="2019-02" db="EMBL/GenBank/DDBJ databases">
        <authorList>
            <person name="Chen S.-C."/>
            <person name="Chien H.-H."/>
            <person name="Lai M.-C."/>
        </authorList>
    </citation>
    <scope>NUCLEOTIDE SEQUENCE</scope>
    <source>
        <strain evidence="4">N2F9704</strain>
    </source>
</reference>